<dbReference type="InterPro" id="IPR036259">
    <property type="entry name" value="MFS_trans_sf"/>
</dbReference>
<feature type="domain" description="Major facilitator superfamily (MFS) profile" evidence="9">
    <location>
        <begin position="1"/>
        <end position="382"/>
    </location>
</feature>
<evidence type="ECO:0000256" key="8">
    <source>
        <dbReference type="SAM" id="Phobius"/>
    </source>
</evidence>
<comment type="similarity">
    <text evidence="2 7">Belongs to the major facilitator superfamily. Sugar transporter (TC 2.A.1.1) family.</text>
</comment>
<keyword evidence="5 8" id="KW-1133">Transmembrane helix</keyword>
<dbReference type="PANTHER" id="PTHR48020:SF24">
    <property type="entry name" value="INOSITOL TRANSPORTER 4"/>
    <property type="match status" value="1"/>
</dbReference>
<proteinExistence type="inferred from homology"/>
<feature type="transmembrane region" description="Helical" evidence="8">
    <location>
        <begin position="289"/>
        <end position="315"/>
    </location>
</feature>
<feature type="transmembrane region" description="Helical" evidence="8">
    <location>
        <begin position="327"/>
        <end position="348"/>
    </location>
</feature>
<evidence type="ECO:0000256" key="7">
    <source>
        <dbReference type="RuleBase" id="RU003346"/>
    </source>
</evidence>
<dbReference type="InterPro" id="IPR003663">
    <property type="entry name" value="Sugar/inositol_transpt"/>
</dbReference>
<organism evidence="10 11">
    <name type="scientific">Quercus suber</name>
    <name type="common">Cork oak</name>
    <dbReference type="NCBI Taxonomy" id="58331"/>
    <lineage>
        <taxon>Eukaryota</taxon>
        <taxon>Viridiplantae</taxon>
        <taxon>Streptophyta</taxon>
        <taxon>Embryophyta</taxon>
        <taxon>Tracheophyta</taxon>
        <taxon>Spermatophyta</taxon>
        <taxon>Magnoliopsida</taxon>
        <taxon>eudicotyledons</taxon>
        <taxon>Gunneridae</taxon>
        <taxon>Pentapetalae</taxon>
        <taxon>rosids</taxon>
        <taxon>fabids</taxon>
        <taxon>Fagales</taxon>
        <taxon>Fagaceae</taxon>
        <taxon>Quercus</taxon>
    </lineage>
</organism>
<sequence>MAVAPVPWVIVIGRISVGLGVGMASMTAPLYISESSPTRIRGALISMNGILITFGQFVSYCINLAFTSVPGTWRWLLGVAGVPPVVQFVLMLSLPETPRWLYKNNQIEKATEGLKTIYPADEVGEQLQLLKQSIEEDEANEAAIGNNLITKFRNAMKHPEVRRALAAGVAVQVVQQFVGINSVMYYAPTIMQLAGYASKTVAMGLSLVTTGLNTLGSFISLLVVDRFGRRRLMLVSLVLIVVGLLSLGLVFNISFQNAPHINSYESTHFGKMCKNEHRVWYDKGCPSKFGLLAVILLAFYIIVYSPGMGTAPWIVNAEIYPLKFRGFGGGVAAMSNWSANLVVNTTFLTLTENLGSWGTFVLYGGFSVIGFVIIYFLVPETKGVYLEEIEKVLRKGFRPWPLKQIEDDDAKPAK</sequence>
<dbReference type="SUPFAM" id="SSF103473">
    <property type="entry name" value="MFS general substrate transporter"/>
    <property type="match status" value="1"/>
</dbReference>
<dbReference type="Gene3D" id="1.20.1250.20">
    <property type="entry name" value="MFS general substrate transporter like domains"/>
    <property type="match status" value="1"/>
</dbReference>
<keyword evidence="6 8" id="KW-0472">Membrane</keyword>
<protein>
    <submittedName>
        <fullName evidence="10">Inositol transporter 4</fullName>
    </submittedName>
</protein>
<feature type="transmembrane region" description="Helical" evidence="8">
    <location>
        <begin position="6"/>
        <end position="32"/>
    </location>
</feature>
<keyword evidence="11" id="KW-1185">Reference proteome</keyword>
<evidence type="ECO:0000256" key="2">
    <source>
        <dbReference type="ARBA" id="ARBA00010992"/>
    </source>
</evidence>
<accession>A0AAW0LL78</accession>
<evidence type="ECO:0000256" key="6">
    <source>
        <dbReference type="ARBA" id="ARBA00023136"/>
    </source>
</evidence>
<evidence type="ECO:0000313" key="11">
    <source>
        <dbReference type="Proteomes" id="UP000237347"/>
    </source>
</evidence>
<feature type="transmembrane region" description="Helical" evidence="8">
    <location>
        <begin position="164"/>
        <end position="188"/>
    </location>
</feature>
<dbReference type="GO" id="GO:0005366">
    <property type="term" value="F:myo-inositol:proton symporter activity"/>
    <property type="evidence" value="ECO:0007669"/>
    <property type="project" value="TreeGrafter"/>
</dbReference>
<comment type="caution">
    <text evidence="10">The sequence shown here is derived from an EMBL/GenBank/DDBJ whole genome shotgun (WGS) entry which is preliminary data.</text>
</comment>
<dbReference type="NCBIfam" id="TIGR00879">
    <property type="entry name" value="SP"/>
    <property type="match status" value="1"/>
</dbReference>
<dbReference type="Pfam" id="PF00083">
    <property type="entry name" value="Sugar_tr"/>
    <property type="match status" value="1"/>
</dbReference>
<evidence type="ECO:0000259" key="9">
    <source>
        <dbReference type="PROSITE" id="PS50850"/>
    </source>
</evidence>
<feature type="transmembrane region" description="Helical" evidence="8">
    <location>
        <begin position="231"/>
        <end position="255"/>
    </location>
</feature>
<dbReference type="Proteomes" id="UP000237347">
    <property type="component" value="Unassembled WGS sequence"/>
</dbReference>
<dbReference type="AlphaFoldDB" id="A0AAW0LL78"/>
<reference evidence="10 11" key="1">
    <citation type="journal article" date="2018" name="Sci. Data">
        <title>The draft genome sequence of cork oak.</title>
        <authorList>
            <person name="Ramos A.M."/>
            <person name="Usie A."/>
            <person name="Barbosa P."/>
            <person name="Barros P.M."/>
            <person name="Capote T."/>
            <person name="Chaves I."/>
            <person name="Simoes F."/>
            <person name="Abreu I."/>
            <person name="Carrasquinho I."/>
            <person name="Faro C."/>
            <person name="Guimaraes J.B."/>
            <person name="Mendonca D."/>
            <person name="Nobrega F."/>
            <person name="Rodrigues L."/>
            <person name="Saibo N.J.M."/>
            <person name="Varela M.C."/>
            <person name="Egas C."/>
            <person name="Matos J."/>
            <person name="Miguel C.M."/>
            <person name="Oliveira M.M."/>
            <person name="Ricardo C.P."/>
            <person name="Goncalves S."/>
        </authorList>
    </citation>
    <scope>NUCLEOTIDE SEQUENCE [LARGE SCALE GENOMIC DNA]</scope>
    <source>
        <strain evidence="11">cv. HL8</strain>
    </source>
</reference>
<dbReference type="PROSITE" id="PS00216">
    <property type="entry name" value="SUGAR_TRANSPORT_1"/>
    <property type="match status" value="1"/>
</dbReference>
<dbReference type="PRINTS" id="PR00171">
    <property type="entry name" value="SUGRTRNSPORT"/>
</dbReference>
<dbReference type="InterPro" id="IPR005828">
    <property type="entry name" value="MFS_sugar_transport-like"/>
</dbReference>
<feature type="transmembrane region" description="Helical" evidence="8">
    <location>
        <begin position="200"/>
        <end position="224"/>
    </location>
</feature>
<dbReference type="InterPro" id="IPR005829">
    <property type="entry name" value="Sugar_transporter_CS"/>
</dbReference>
<dbReference type="InterPro" id="IPR050814">
    <property type="entry name" value="Myo-inositol_Transporter"/>
</dbReference>
<feature type="transmembrane region" description="Helical" evidence="8">
    <location>
        <begin position="44"/>
        <end position="66"/>
    </location>
</feature>
<dbReference type="InterPro" id="IPR020846">
    <property type="entry name" value="MFS_dom"/>
</dbReference>
<keyword evidence="3 7" id="KW-0813">Transport</keyword>
<evidence type="ECO:0000256" key="5">
    <source>
        <dbReference type="ARBA" id="ARBA00022989"/>
    </source>
</evidence>
<feature type="transmembrane region" description="Helical" evidence="8">
    <location>
        <begin position="72"/>
        <end position="94"/>
    </location>
</feature>
<evidence type="ECO:0000313" key="10">
    <source>
        <dbReference type="EMBL" id="KAK7852060.1"/>
    </source>
</evidence>
<dbReference type="GO" id="GO:0016020">
    <property type="term" value="C:membrane"/>
    <property type="evidence" value="ECO:0007669"/>
    <property type="project" value="UniProtKB-SubCell"/>
</dbReference>
<feature type="transmembrane region" description="Helical" evidence="8">
    <location>
        <begin position="360"/>
        <end position="378"/>
    </location>
</feature>
<evidence type="ECO:0000256" key="3">
    <source>
        <dbReference type="ARBA" id="ARBA00022448"/>
    </source>
</evidence>
<evidence type="ECO:0000256" key="4">
    <source>
        <dbReference type="ARBA" id="ARBA00022692"/>
    </source>
</evidence>
<keyword evidence="4 8" id="KW-0812">Transmembrane</keyword>
<dbReference type="PANTHER" id="PTHR48020">
    <property type="entry name" value="PROTON MYO-INOSITOL COTRANSPORTER"/>
    <property type="match status" value="1"/>
</dbReference>
<name>A0AAW0LL78_QUESU</name>
<dbReference type="PROSITE" id="PS50850">
    <property type="entry name" value="MFS"/>
    <property type="match status" value="1"/>
</dbReference>
<gene>
    <name evidence="10" type="primary">INT4_2</name>
    <name evidence="10" type="ORF">CFP56_040287</name>
</gene>
<comment type="subcellular location">
    <subcellularLocation>
        <location evidence="1">Membrane</location>
        <topology evidence="1">Multi-pass membrane protein</topology>
    </subcellularLocation>
</comment>
<dbReference type="EMBL" id="PKMF04000080">
    <property type="protein sequence ID" value="KAK7852060.1"/>
    <property type="molecule type" value="Genomic_DNA"/>
</dbReference>
<evidence type="ECO:0000256" key="1">
    <source>
        <dbReference type="ARBA" id="ARBA00004141"/>
    </source>
</evidence>